<evidence type="ECO:0000313" key="1">
    <source>
        <dbReference type="EMBL" id="PVE55515.1"/>
    </source>
</evidence>
<reference evidence="1 2" key="1">
    <citation type="submission" date="2018-04" db="EMBL/GenBank/DDBJ databases">
        <authorList>
            <person name="Hagen T."/>
        </authorList>
    </citation>
    <scope>NUCLEOTIDE SEQUENCE [LARGE SCALE GENOMIC DNA]</scope>
    <source>
        <strain evidence="1 2">TPD7009</strain>
    </source>
</reference>
<sequence length="62" mass="6895">MVQFPVFIIAVHGTALGGLAYRTQRFGTRDAAVSWGMIFAHGVMKSKRIRLFAKRSTRASPE</sequence>
<gene>
    <name evidence="1" type="ORF">DC430_10100</name>
</gene>
<accession>A0AA92HA12</accession>
<name>A0AA92HA12_RHIRH</name>
<dbReference type="Proteomes" id="UP000244335">
    <property type="component" value="Unassembled WGS sequence"/>
</dbReference>
<comment type="caution">
    <text evidence="1">The sequence shown here is derived from an EMBL/GenBank/DDBJ whole genome shotgun (WGS) entry which is preliminary data.</text>
</comment>
<dbReference type="AlphaFoldDB" id="A0AA92HA12"/>
<organism evidence="1 2">
    <name type="scientific">Rhizobium rhizogenes</name>
    <name type="common">Agrobacterium rhizogenes</name>
    <dbReference type="NCBI Taxonomy" id="359"/>
    <lineage>
        <taxon>Bacteria</taxon>
        <taxon>Pseudomonadati</taxon>
        <taxon>Pseudomonadota</taxon>
        <taxon>Alphaproteobacteria</taxon>
        <taxon>Hyphomicrobiales</taxon>
        <taxon>Rhizobiaceae</taxon>
        <taxon>Rhizobium/Agrobacterium group</taxon>
        <taxon>Rhizobium</taxon>
    </lineage>
</organism>
<proteinExistence type="predicted"/>
<dbReference type="EMBL" id="QDFR01000002">
    <property type="protein sequence ID" value="PVE55515.1"/>
    <property type="molecule type" value="Genomic_DNA"/>
</dbReference>
<evidence type="ECO:0000313" key="2">
    <source>
        <dbReference type="Proteomes" id="UP000244335"/>
    </source>
</evidence>
<protein>
    <submittedName>
        <fullName evidence="1">Uncharacterized protein</fullName>
    </submittedName>
</protein>